<organism evidence="3 4">
    <name type="scientific">Pedobacter paludis</name>
    <dbReference type="NCBI Taxonomy" id="2203212"/>
    <lineage>
        <taxon>Bacteria</taxon>
        <taxon>Pseudomonadati</taxon>
        <taxon>Bacteroidota</taxon>
        <taxon>Sphingobacteriia</taxon>
        <taxon>Sphingobacteriales</taxon>
        <taxon>Sphingobacteriaceae</taxon>
        <taxon>Pedobacter</taxon>
    </lineage>
</organism>
<dbReference type="OrthoDB" id="9803010at2"/>
<evidence type="ECO:0000313" key="3">
    <source>
        <dbReference type="EMBL" id="PWS32995.1"/>
    </source>
</evidence>
<dbReference type="Pfam" id="PF01370">
    <property type="entry name" value="Epimerase"/>
    <property type="match status" value="1"/>
</dbReference>
<dbReference type="InterPro" id="IPR036291">
    <property type="entry name" value="NAD(P)-bd_dom_sf"/>
</dbReference>
<dbReference type="Proteomes" id="UP000245391">
    <property type="component" value="Unassembled WGS sequence"/>
</dbReference>
<dbReference type="PANTHER" id="PTHR43000">
    <property type="entry name" value="DTDP-D-GLUCOSE 4,6-DEHYDRATASE-RELATED"/>
    <property type="match status" value="1"/>
</dbReference>
<feature type="domain" description="NAD-dependent epimerase/dehydratase" evidence="2">
    <location>
        <begin position="4"/>
        <end position="230"/>
    </location>
</feature>
<proteinExistence type="inferred from homology"/>
<evidence type="ECO:0000259" key="2">
    <source>
        <dbReference type="Pfam" id="PF01370"/>
    </source>
</evidence>
<evidence type="ECO:0000313" key="4">
    <source>
        <dbReference type="Proteomes" id="UP000245391"/>
    </source>
</evidence>
<dbReference type="SUPFAM" id="SSF51735">
    <property type="entry name" value="NAD(P)-binding Rossmann-fold domains"/>
    <property type="match status" value="1"/>
</dbReference>
<dbReference type="AlphaFoldDB" id="A0A317F2F5"/>
<comment type="similarity">
    <text evidence="1">Belongs to the NAD(P)-dependent epimerase/dehydratase family.</text>
</comment>
<dbReference type="RefSeq" id="WP_109929156.1">
    <property type="nucleotide sequence ID" value="NZ_QGNY01000002.1"/>
</dbReference>
<comment type="caution">
    <text evidence="3">The sequence shown here is derived from an EMBL/GenBank/DDBJ whole genome shotgun (WGS) entry which is preliminary data.</text>
</comment>
<keyword evidence="4" id="KW-1185">Reference proteome</keyword>
<protein>
    <submittedName>
        <fullName evidence="3">NAD(P)-dependent oxidoreductase</fullName>
    </submittedName>
</protein>
<gene>
    <name evidence="3" type="ORF">DF947_07980</name>
</gene>
<evidence type="ECO:0000256" key="1">
    <source>
        <dbReference type="ARBA" id="ARBA00007637"/>
    </source>
</evidence>
<reference evidence="4" key="1">
    <citation type="submission" date="2018-05" db="EMBL/GenBank/DDBJ databases">
        <title>Pedobacter paludis sp. nov., isolated from wetland soil.</title>
        <authorList>
            <person name="Zhang Y."/>
        </authorList>
    </citation>
    <scope>NUCLEOTIDE SEQUENCE [LARGE SCALE GENOMIC DNA]</scope>
    <source>
        <strain evidence="4">R-8</strain>
    </source>
</reference>
<accession>A0A317F2F5</accession>
<dbReference type="Gene3D" id="3.40.50.720">
    <property type="entry name" value="NAD(P)-binding Rossmann-like Domain"/>
    <property type="match status" value="1"/>
</dbReference>
<name>A0A317F2F5_9SPHI</name>
<dbReference type="EMBL" id="QGNY01000002">
    <property type="protein sequence ID" value="PWS32995.1"/>
    <property type="molecule type" value="Genomic_DNA"/>
</dbReference>
<dbReference type="InterPro" id="IPR001509">
    <property type="entry name" value="Epimerase_deHydtase"/>
</dbReference>
<sequence>MHKVLITGITGFLGSRIAENLITNNIQVVGLKRTESNTWRCADFYDNIDWIDLDENRAWKQNILDHNPSVIIHCAWIGVEADDRDNWQMQSQNISFMIALLEIARNVKLQKFIFLGSQAEYGVVDGKITETAATNATSAYGSIKLASLEIMKTFCEINQINWIWLRIFSIFGEKENHNWLIPSIVRKMQTDSQMDFTMGKQKYAYLYVKDFAKIIYEIVINSIQSGIYNISSEQAIELRTLIDKIKEYINPDFKLNYGAIPYRPHQSMHIEGDITKIKGQLGRIDFTDFNVALQHTLNNYLKK</sequence>